<evidence type="ECO:0000256" key="10">
    <source>
        <dbReference type="ARBA" id="ARBA00044906"/>
    </source>
</evidence>
<protein>
    <recommendedName>
        <fullName evidence="9 11">N-acetylneuraminate lyase</fullName>
        <shortName evidence="11">NAL</shortName>
        <shortName evidence="11">Neu5Ac lyase</shortName>
        <ecNumber evidence="4 11">4.1.3.3</ecNumber>
    </recommendedName>
    <alternativeName>
        <fullName evidence="11">N-acetylneuraminate pyruvate-lyase</fullName>
    </alternativeName>
    <alternativeName>
        <fullName evidence="11">N-acetylneuraminic acid aldolase</fullName>
    </alternativeName>
    <alternativeName>
        <fullName evidence="11">Sialate lyase</fullName>
    </alternativeName>
    <alternativeName>
        <fullName evidence="11">Sialic acid aldolase</fullName>
    </alternativeName>
    <alternativeName>
        <fullName evidence="11">Sialic acid lyase</fullName>
    </alternativeName>
</protein>
<dbReference type="GO" id="GO:0019262">
    <property type="term" value="P:N-acetylneuraminate catabolic process"/>
    <property type="evidence" value="ECO:0007669"/>
    <property type="project" value="UniProtKB-UniRule"/>
</dbReference>
<feature type="binding site" evidence="11">
    <location>
        <position position="193"/>
    </location>
    <ligand>
        <name>aceneuramate</name>
        <dbReference type="ChEBI" id="CHEBI:173083"/>
    </ligand>
</feature>
<feature type="binding site" evidence="11">
    <location>
        <position position="191"/>
    </location>
    <ligand>
        <name>aceneuramate</name>
        <dbReference type="ChEBI" id="CHEBI:173083"/>
    </ligand>
</feature>
<dbReference type="InterPro" id="IPR013785">
    <property type="entry name" value="Aldolase_TIM"/>
</dbReference>
<dbReference type="AlphaFoldDB" id="A0A380MUP0"/>
<dbReference type="PIRSF" id="PIRSF001365">
    <property type="entry name" value="DHDPS"/>
    <property type="match status" value="1"/>
</dbReference>
<dbReference type="RefSeq" id="WP_115218069.1">
    <property type="nucleotide sequence ID" value="NZ_UHIA01000004.1"/>
</dbReference>
<evidence type="ECO:0000256" key="3">
    <source>
        <dbReference type="ARBA" id="ARBA00011881"/>
    </source>
</evidence>
<evidence type="ECO:0000256" key="6">
    <source>
        <dbReference type="ARBA" id="ARBA00023239"/>
    </source>
</evidence>
<gene>
    <name evidence="11 14" type="primary">nanA</name>
    <name evidence="14" type="ORF">NCTC10717_00783</name>
</gene>
<evidence type="ECO:0000313" key="14">
    <source>
        <dbReference type="EMBL" id="SUO95904.1"/>
    </source>
</evidence>
<name>A0A380MUP0_9GAMM</name>
<evidence type="ECO:0000256" key="8">
    <source>
        <dbReference type="ARBA" id="ARBA00023277"/>
    </source>
</evidence>
<dbReference type="NCBIfam" id="TIGR00683">
    <property type="entry name" value="nanA"/>
    <property type="match status" value="1"/>
</dbReference>
<feature type="binding site" evidence="11">
    <location>
        <position position="210"/>
    </location>
    <ligand>
        <name>aceneuramate</name>
        <dbReference type="ChEBI" id="CHEBI:173083"/>
    </ligand>
</feature>
<dbReference type="InterPro" id="IPR020625">
    <property type="entry name" value="Schiff_base-form_aldolases_AS"/>
</dbReference>
<keyword evidence="5 11" id="KW-0963">Cytoplasm</keyword>
<evidence type="ECO:0000313" key="15">
    <source>
        <dbReference type="Proteomes" id="UP000254575"/>
    </source>
</evidence>
<comment type="subcellular location">
    <subcellularLocation>
        <location evidence="1 11">Cytoplasm</location>
    </subcellularLocation>
</comment>
<evidence type="ECO:0000256" key="9">
    <source>
        <dbReference type="ARBA" id="ARBA00039936"/>
    </source>
</evidence>
<feature type="binding site" evidence="11">
    <location>
        <position position="169"/>
    </location>
    <ligand>
        <name>aceneuramate</name>
        <dbReference type="ChEBI" id="CHEBI:173083"/>
    </ligand>
</feature>
<evidence type="ECO:0000256" key="4">
    <source>
        <dbReference type="ARBA" id="ARBA00012911"/>
    </source>
</evidence>
<evidence type="ECO:0000256" key="13">
    <source>
        <dbReference type="PIRSR" id="PIRSR001365-2"/>
    </source>
</evidence>
<dbReference type="Pfam" id="PF00701">
    <property type="entry name" value="DHDPS"/>
    <property type="match status" value="1"/>
</dbReference>
<dbReference type="PROSITE" id="PS00666">
    <property type="entry name" value="DHDPS_2"/>
    <property type="match status" value="1"/>
</dbReference>
<accession>A0A380MUP0</accession>
<evidence type="ECO:0000256" key="2">
    <source>
        <dbReference type="ARBA" id="ARBA00006324"/>
    </source>
</evidence>
<sequence>MSQTREIKGLMSALIVPFDEQGKVNEKGLRQVIRHNIDKMKIDGLYVGGSTGENFMLDTVTKKQIFQIAKDEAKEQVSLIAQIGSPNLYEAIELGQYATDLGYDAISAVTPFYYKFSFAEIKQYYFDILDAVDNRMIVYSIPFLTGVDIGLSQFGELFAHPKIVGVKFTAADFYLLERLRSTYPDVLIYSGFDEMLLPALINNVDGAIGSTYNVNGLRARETMELAKAGKYEEALKAQNASNALISDIIDNGLYPTIKQLLVLSGCDAGPFLSRKPMASATEAQIANAKEIYKRHFGNK</sequence>
<proteinExistence type="inferred from homology"/>
<dbReference type="Proteomes" id="UP000254575">
    <property type="component" value="Unassembled WGS sequence"/>
</dbReference>
<dbReference type="Gene3D" id="3.20.20.70">
    <property type="entry name" value="Aldolase class I"/>
    <property type="match status" value="1"/>
</dbReference>
<evidence type="ECO:0000256" key="11">
    <source>
        <dbReference type="HAMAP-Rule" id="MF_01237"/>
    </source>
</evidence>
<evidence type="ECO:0000256" key="1">
    <source>
        <dbReference type="ARBA" id="ARBA00004496"/>
    </source>
</evidence>
<feature type="binding site" evidence="13">
    <location>
        <position position="208"/>
    </location>
    <ligand>
        <name>pyruvate</name>
        <dbReference type="ChEBI" id="CHEBI:15361"/>
    </ligand>
</feature>
<dbReference type="EMBL" id="UHIA01000004">
    <property type="protein sequence ID" value="SUO95904.1"/>
    <property type="molecule type" value="Genomic_DNA"/>
</dbReference>
<dbReference type="EC" id="4.1.3.3" evidence="4 11"/>
<dbReference type="GO" id="GO:0008747">
    <property type="term" value="F:N-acetylneuraminate lyase activity"/>
    <property type="evidence" value="ECO:0007669"/>
    <property type="project" value="UniProtKB-UniRule"/>
</dbReference>
<dbReference type="HAMAP" id="MF_01237">
    <property type="entry name" value="N_acetylneuram_lyase"/>
    <property type="match status" value="1"/>
</dbReference>
<feature type="binding site" evidence="13">
    <location>
        <position position="51"/>
    </location>
    <ligand>
        <name>pyruvate</name>
        <dbReference type="ChEBI" id="CHEBI:15361"/>
    </ligand>
</feature>
<dbReference type="UniPathway" id="UPA00629">
    <property type="reaction ID" value="UER00680"/>
</dbReference>
<dbReference type="SMART" id="SM01130">
    <property type="entry name" value="DHDPS"/>
    <property type="match status" value="1"/>
</dbReference>
<feature type="active site" description="Proton donor" evidence="11">
    <location>
        <position position="139"/>
    </location>
</feature>
<dbReference type="NCBIfam" id="NF003164">
    <property type="entry name" value="PRK04147.1"/>
    <property type="match status" value="1"/>
</dbReference>
<dbReference type="GO" id="GO:0005829">
    <property type="term" value="C:cytosol"/>
    <property type="evidence" value="ECO:0007669"/>
    <property type="project" value="TreeGrafter"/>
</dbReference>
<dbReference type="CDD" id="cd00954">
    <property type="entry name" value="NAL"/>
    <property type="match status" value="1"/>
</dbReference>
<comment type="subunit">
    <text evidence="3 11">Homotetramer.</text>
</comment>
<evidence type="ECO:0000256" key="12">
    <source>
        <dbReference type="PIRSR" id="PIRSR001365-1"/>
    </source>
</evidence>
<feature type="active site" description="Proton donor/acceptor" evidence="12">
    <location>
        <position position="139"/>
    </location>
</feature>
<dbReference type="PANTHER" id="PTHR42849:SF1">
    <property type="entry name" value="N-ACETYLNEURAMINATE LYASE"/>
    <property type="match status" value="1"/>
</dbReference>
<comment type="function">
    <text evidence="11">Catalyzes the reversible aldol cleavage of N-acetylneuraminic acid (sialic acid; Neu5Ac) to form pyruvate and N-acetylmannosamine (ManNAc) via a Schiff base intermediate.</text>
</comment>
<comment type="pathway">
    <text evidence="11">Amino-sugar metabolism; N-acetylneuraminate degradation; D-fructose 6-phosphate from N-acetylneuraminate: step 1/5.</text>
</comment>
<reference evidence="14 15" key="1">
    <citation type="submission" date="2018-06" db="EMBL/GenBank/DDBJ databases">
        <authorList>
            <consortium name="Pathogen Informatics"/>
            <person name="Doyle S."/>
        </authorList>
    </citation>
    <scope>NUCLEOTIDE SEQUENCE [LARGE SCALE GENOMIC DNA]</scope>
    <source>
        <strain evidence="14 15">NCTC10717</strain>
    </source>
</reference>
<dbReference type="OrthoDB" id="199953at2"/>
<keyword evidence="6 11" id="KW-0456">Lyase</keyword>
<keyword evidence="15" id="KW-1185">Reference proteome</keyword>
<feature type="binding site" evidence="11">
    <location>
        <position position="50"/>
    </location>
    <ligand>
        <name>aceneuramate</name>
        <dbReference type="ChEBI" id="CHEBI:173083"/>
    </ligand>
</feature>
<evidence type="ECO:0000256" key="7">
    <source>
        <dbReference type="ARBA" id="ARBA00023270"/>
    </source>
</evidence>
<comment type="catalytic activity">
    <reaction evidence="10 11">
        <text>aceneuramate = aldehydo-N-acetyl-D-mannosamine + pyruvate</text>
        <dbReference type="Rhea" id="RHEA:23296"/>
        <dbReference type="ChEBI" id="CHEBI:15361"/>
        <dbReference type="ChEBI" id="CHEBI:17122"/>
        <dbReference type="ChEBI" id="CHEBI:173083"/>
        <dbReference type="EC" id="4.1.3.3"/>
    </reaction>
</comment>
<keyword evidence="8 11" id="KW-0119">Carbohydrate metabolism</keyword>
<dbReference type="InterPro" id="IPR005264">
    <property type="entry name" value="NanA"/>
</dbReference>
<evidence type="ECO:0000256" key="5">
    <source>
        <dbReference type="ARBA" id="ARBA00022490"/>
    </source>
</evidence>
<dbReference type="SUPFAM" id="SSF51569">
    <property type="entry name" value="Aldolase"/>
    <property type="match status" value="1"/>
</dbReference>
<dbReference type="PRINTS" id="PR00146">
    <property type="entry name" value="DHPICSNTHASE"/>
</dbReference>
<dbReference type="InterPro" id="IPR002220">
    <property type="entry name" value="DapA-like"/>
</dbReference>
<dbReference type="PANTHER" id="PTHR42849">
    <property type="entry name" value="N-ACETYLNEURAMINATE LYASE"/>
    <property type="match status" value="1"/>
</dbReference>
<organism evidence="14 15">
    <name type="scientific">Suttonella indologenes</name>
    <dbReference type="NCBI Taxonomy" id="13276"/>
    <lineage>
        <taxon>Bacteria</taxon>
        <taxon>Pseudomonadati</taxon>
        <taxon>Pseudomonadota</taxon>
        <taxon>Gammaproteobacteria</taxon>
        <taxon>Cardiobacteriales</taxon>
        <taxon>Cardiobacteriaceae</taxon>
        <taxon>Suttonella</taxon>
    </lineage>
</organism>
<feature type="binding site" evidence="11">
    <location>
        <position position="51"/>
    </location>
    <ligand>
        <name>aceneuramate</name>
        <dbReference type="ChEBI" id="CHEBI:173083"/>
    </ligand>
</feature>
<dbReference type="GO" id="GO:0005975">
    <property type="term" value="P:carbohydrate metabolic process"/>
    <property type="evidence" value="ECO:0007669"/>
    <property type="project" value="UniProtKB-UniRule"/>
</dbReference>
<feature type="binding site" evidence="11">
    <location>
        <position position="194"/>
    </location>
    <ligand>
        <name>aceneuramate</name>
        <dbReference type="ChEBI" id="CHEBI:173083"/>
    </ligand>
</feature>
<comment type="similarity">
    <text evidence="2 11">Belongs to the DapA family. NanA subfamily.</text>
</comment>
<keyword evidence="7 11" id="KW-0704">Schiff base</keyword>
<feature type="active site" description="Schiff-base intermediate with substrate" evidence="11 12">
    <location>
        <position position="167"/>
    </location>
</feature>